<organism evidence="2 3">
    <name type="scientific">Sporolactobacillus inulinus</name>
    <dbReference type="NCBI Taxonomy" id="2078"/>
    <lineage>
        <taxon>Bacteria</taxon>
        <taxon>Bacillati</taxon>
        <taxon>Bacillota</taxon>
        <taxon>Bacilli</taxon>
        <taxon>Bacillales</taxon>
        <taxon>Sporolactobacillaceae</taxon>
        <taxon>Sporolactobacillus</taxon>
    </lineage>
</organism>
<comment type="caution">
    <text evidence="2">The sequence shown here is derived from an EMBL/GenBank/DDBJ whole genome shotgun (WGS) entry which is preliminary data.</text>
</comment>
<accession>A0A4Y1Z9B4</accession>
<dbReference type="AlphaFoldDB" id="A0A4Y1Z9B4"/>
<sequence length="60" mass="6992">MHPLRQSFGKMDQKIKKDVKIKRAQHHVNREATHEEDTTSIIHNRSSCPRRMRKSGGQGL</sequence>
<feature type="compositionally biased region" description="Basic and acidic residues" evidence="1">
    <location>
        <begin position="28"/>
        <end position="37"/>
    </location>
</feature>
<dbReference type="EMBL" id="BEXB01000006">
    <property type="protein sequence ID" value="GAY75491.1"/>
    <property type="molecule type" value="Genomic_DNA"/>
</dbReference>
<protein>
    <submittedName>
        <fullName evidence="2">Uncharacterized protein</fullName>
    </submittedName>
</protein>
<evidence type="ECO:0000313" key="2">
    <source>
        <dbReference type="EMBL" id="GAY75491.1"/>
    </source>
</evidence>
<proteinExistence type="predicted"/>
<name>A0A4Y1Z9B4_9BACL</name>
<dbReference type="Proteomes" id="UP000319716">
    <property type="component" value="Unassembled WGS sequence"/>
</dbReference>
<reference evidence="2 3" key="1">
    <citation type="submission" date="2017-11" db="EMBL/GenBank/DDBJ databases">
        <title>Draft Genome Sequence of Sporolactobacillus inulinus NBRC 111894 Isolated from Koso, a Japanese Sugar-Vegetable Fermented Beverage.</title>
        <authorList>
            <person name="Chiou T.Y."/>
            <person name="Oshima K."/>
            <person name="Suda W."/>
            <person name="Hattori M."/>
            <person name="Takahashi T."/>
        </authorList>
    </citation>
    <scope>NUCLEOTIDE SEQUENCE [LARGE SCALE GENOMIC DNA]</scope>
    <source>
        <strain evidence="2 3">NBRC111894</strain>
    </source>
</reference>
<feature type="region of interest" description="Disordered" evidence="1">
    <location>
        <begin position="1"/>
        <end position="60"/>
    </location>
</feature>
<evidence type="ECO:0000313" key="3">
    <source>
        <dbReference type="Proteomes" id="UP000319716"/>
    </source>
</evidence>
<gene>
    <name evidence="2" type="ORF">NBRC111894_1045</name>
</gene>
<evidence type="ECO:0000256" key="1">
    <source>
        <dbReference type="SAM" id="MobiDB-lite"/>
    </source>
</evidence>